<sequence>METEDVTFVPLMRPEGPRSGGHVTIALYAGMTAKELQAVVRAALGLPAGTTCSGFIVSPQGDATGKKKQPQLRPSAPTAELSSSRQGGVLRERVVPLTVACVSPEVLTATGGSVKVLLSSTGSTARKPRAPVVAPIPPTRGSHAAASVSTSQDKETIERLQRLINALREDDKSISSFEAAVLAEICEQRAHEVLTTVRGHQSVATKKQYLLSLVRSPEPADATPALAPPLPMTVRSNGEATSEASAQIDLICKKVVSIAHTVFSPHVQSDLMTEASLYREKYRKIHAHNARNRSTNGASSTVAAPVNVSSIMELLGVVERLLNKHALQEEQSVKLIRLILAENRLLVSALQSYKLDFNLNELEHTIKRMAALGGSASAPTVGDIPTEAKKTSRPSSRHSSPRKTKRKDRKGFIVRPHDILHTLYQKQMITTLELDLLRALVTQNDSQVLAAVDEYEQTRRLGSLRDHLVNIVGEITQELGDDERYAALMRSSMEEDPDQALAAALNNWQENLIQFVQRWFSERKLTLEHVQVLRALIEENHNLLQSSYEVFVTDEDENELLDTLSRIAKLQLQAQEGTRLLAFTQVVEEHCDVLRGHEKTLVKQLFARKNELVRAAWEVFEVERNVEDFGDTLLRIARFTTRQDSKVRIVEVVGEMMRRQLIRSHEADGLLRLFEEKNDAMVAAKEAFESDGDVTELVETLLLIVKHANFGEPPICSPRNAVPKTPPSSPVIPDRVEEEQAVATRLIEILCSSGRLAQWQADLLLALLVRGDERVLAVMDVYNDDRDARELVDTLWRLCDLTAWEQNRGRIVSEWIEPLEVSGQVPKGVLQKLVNARDDRLVAAFVVFLGDGNGAEFSDTLAHLGRIVAKQPLRLRKASNVEQATEPLVDEQVTQVLDTLVFEGALSADVREQVSARINAKDAAALAALDVYAETQDVQDLADTLQRILTRRQRKTSDTNATPLSPTRASVMEKQLLHFASELELASGELVALKRAIARRDSTVEAVVQVYSTETQNEEELKNTLRSIAANLAVASRP</sequence>
<reference evidence="2" key="1">
    <citation type="submission" date="2019-03" db="EMBL/GenBank/DDBJ databases">
        <title>Long read genome sequence of the mycoparasitic Pythium oligandrum ATCC 38472 isolated from sugarbeet rhizosphere.</title>
        <authorList>
            <person name="Gaulin E."/>
        </authorList>
    </citation>
    <scope>NUCLEOTIDE SEQUENCE</scope>
    <source>
        <strain evidence="2">ATCC 38472_TT</strain>
    </source>
</reference>
<protein>
    <submittedName>
        <fullName evidence="2">Uncharacterized protein</fullName>
    </submittedName>
</protein>
<dbReference type="Proteomes" id="UP000794436">
    <property type="component" value="Unassembled WGS sequence"/>
</dbReference>
<dbReference type="AlphaFoldDB" id="A0A8K1FJG7"/>
<evidence type="ECO:0000313" key="3">
    <source>
        <dbReference type="Proteomes" id="UP000794436"/>
    </source>
</evidence>
<dbReference type="EMBL" id="SPLM01000075">
    <property type="protein sequence ID" value="TMW61787.1"/>
    <property type="molecule type" value="Genomic_DNA"/>
</dbReference>
<accession>A0A8K1FJG7</accession>
<organism evidence="2 3">
    <name type="scientific">Pythium oligandrum</name>
    <name type="common">Mycoparasitic fungus</name>
    <dbReference type="NCBI Taxonomy" id="41045"/>
    <lineage>
        <taxon>Eukaryota</taxon>
        <taxon>Sar</taxon>
        <taxon>Stramenopiles</taxon>
        <taxon>Oomycota</taxon>
        <taxon>Peronosporomycetes</taxon>
        <taxon>Pythiales</taxon>
        <taxon>Pythiaceae</taxon>
        <taxon>Pythium</taxon>
    </lineage>
</organism>
<comment type="caution">
    <text evidence="2">The sequence shown here is derived from an EMBL/GenBank/DDBJ whole genome shotgun (WGS) entry which is preliminary data.</text>
</comment>
<proteinExistence type="predicted"/>
<feature type="region of interest" description="Disordered" evidence="1">
    <location>
        <begin position="127"/>
        <end position="152"/>
    </location>
</feature>
<keyword evidence="3" id="KW-1185">Reference proteome</keyword>
<gene>
    <name evidence="2" type="ORF">Poli38472_010850</name>
</gene>
<feature type="region of interest" description="Disordered" evidence="1">
    <location>
        <begin position="61"/>
        <end position="87"/>
    </location>
</feature>
<dbReference type="OrthoDB" id="78779at2759"/>
<name>A0A8K1FJG7_PYTOL</name>
<feature type="compositionally biased region" description="Basic residues" evidence="1">
    <location>
        <begin position="391"/>
        <end position="408"/>
    </location>
</feature>
<evidence type="ECO:0000256" key="1">
    <source>
        <dbReference type="SAM" id="MobiDB-lite"/>
    </source>
</evidence>
<feature type="region of interest" description="Disordered" evidence="1">
    <location>
        <begin position="375"/>
        <end position="408"/>
    </location>
</feature>
<evidence type="ECO:0000313" key="2">
    <source>
        <dbReference type="EMBL" id="TMW61787.1"/>
    </source>
</evidence>